<dbReference type="Pfam" id="PF08352">
    <property type="entry name" value="oligo_HPY"/>
    <property type="match status" value="1"/>
</dbReference>
<dbReference type="InterPro" id="IPR027417">
    <property type="entry name" value="P-loop_NTPase"/>
</dbReference>
<gene>
    <name evidence="9" type="ORF">FEZ63_00515</name>
</gene>
<dbReference type="InterPro" id="IPR050388">
    <property type="entry name" value="ABC_Ni/Peptide_Import"/>
</dbReference>
<keyword evidence="4" id="KW-1003">Cell membrane</keyword>
<keyword evidence="6 9" id="KW-0067">ATP-binding</keyword>
<proteinExistence type="inferred from homology"/>
<evidence type="ECO:0000256" key="3">
    <source>
        <dbReference type="ARBA" id="ARBA00022448"/>
    </source>
</evidence>
<dbReference type="Gene3D" id="3.40.50.300">
    <property type="entry name" value="P-loop containing nucleotide triphosphate hydrolases"/>
    <property type="match status" value="1"/>
</dbReference>
<dbReference type="PANTHER" id="PTHR43297:SF2">
    <property type="entry name" value="DIPEPTIDE TRANSPORT ATP-BINDING PROTEIN DPPD"/>
    <property type="match status" value="1"/>
</dbReference>
<comment type="subcellular location">
    <subcellularLocation>
        <location evidence="1">Cell inner membrane</location>
        <topology evidence="1">Peripheral membrane protein</topology>
    </subcellularLocation>
</comment>
<dbReference type="InterPro" id="IPR003593">
    <property type="entry name" value="AAA+_ATPase"/>
</dbReference>
<dbReference type="Pfam" id="PF00005">
    <property type="entry name" value="ABC_tran"/>
    <property type="match status" value="1"/>
</dbReference>
<dbReference type="RefSeq" id="WP_150941679.1">
    <property type="nucleotide sequence ID" value="NZ_VCMV01000001.1"/>
</dbReference>
<evidence type="ECO:0000313" key="10">
    <source>
        <dbReference type="Proteomes" id="UP000325684"/>
    </source>
</evidence>
<dbReference type="GO" id="GO:0005524">
    <property type="term" value="F:ATP binding"/>
    <property type="evidence" value="ECO:0007669"/>
    <property type="project" value="UniProtKB-KW"/>
</dbReference>
<dbReference type="InterPro" id="IPR003439">
    <property type="entry name" value="ABC_transporter-like_ATP-bd"/>
</dbReference>
<dbReference type="OrthoDB" id="9815712at2"/>
<dbReference type="PROSITE" id="PS50893">
    <property type="entry name" value="ABC_TRANSPORTER_2"/>
    <property type="match status" value="1"/>
</dbReference>
<comment type="caution">
    <text evidence="9">The sequence shown here is derived from an EMBL/GenBank/DDBJ whole genome shotgun (WGS) entry which is preliminary data.</text>
</comment>
<dbReference type="GO" id="GO:0055085">
    <property type="term" value="P:transmembrane transport"/>
    <property type="evidence" value="ECO:0007669"/>
    <property type="project" value="UniProtKB-ARBA"/>
</dbReference>
<keyword evidence="5" id="KW-0547">Nucleotide-binding</keyword>
<dbReference type="SMART" id="SM00382">
    <property type="entry name" value="AAA"/>
    <property type="match status" value="1"/>
</dbReference>
<comment type="similarity">
    <text evidence="2">Belongs to the ABC transporter superfamily.</text>
</comment>
<dbReference type="FunFam" id="3.40.50.300:FF:000016">
    <property type="entry name" value="Oligopeptide ABC transporter ATP-binding component"/>
    <property type="match status" value="1"/>
</dbReference>
<organism evidence="9 10">
    <name type="scientific">Microvirga brassicacearum</name>
    <dbReference type="NCBI Taxonomy" id="2580413"/>
    <lineage>
        <taxon>Bacteria</taxon>
        <taxon>Pseudomonadati</taxon>
        <taxon>Pseudomonadota</taxon>
        <taxon>Alphaproteobacteria</taxon>
        <taxon>Hyphomicrobiales</taxon>
        <taxon>Methylobacteriaceae</taxon>
        <taxon>Microvirga</taxon>
    </lineage>
</organism>
<keyword evidence="10" id="KW-1185">Reference proteome</keyword>
<dbReference type="GO" id="GO:0015833">
    <property type="term" value="P:peptide transport"/>
    <property type="evidence" value="ECO:0007669"/>
    <property type="project" value="InterPro"/>
</dbReference>
<dbReference type="AlphaFoldDB" id="A0A5N3PJ79"/>
<dbReference type="NCBIfam" id="TIGR01727">
    <property type="entry name" value="oligo_HPY"/>
    <property type="match status" value="1"/>
</dbReference>
<dbReference type="GO" id="GO:0005886">
    <property type="term" value="C:plasma membrane"/>
    <property type="evidence" value="ECO:0007669"/>
    <property type="project" value="UniProtKB-SubCell"/>
</dbReference>
<reference evidence="9 10" key="1">
    <citation type="journal article" date="2019" name="Microorganisms">
        <title>Genome Insights into the Novel Species Microvirga brassicacearum, a Rapeseed Endophyte with Biotechnological Potential.</title>
        <authorList>
            <person name="Jimenez-Gomez A."/>
            <person name="Saati-Santamaria Z."/>
            <person name="Igual J.M."/>
            <person name="Rivas R."/>
            <person name="Mateos P.F."/>
            <person name="Garcia-Fraile P."/>
        </authorList>
    </citation>
    <scope>NUCLEOTIDE SEQUENCE [LARGE SCALE GENOMIC DNA]</scope>
    <source>
        <strain evidence="9 10">CDVBN77</strain>
    </source>
</reference>
<dbReference type="GO" id="GO:0016887">
    <property type="term" value="F:ATP hydrolysis activity"/>
    <property type="evidence" value="ECO:0007669"/>
    <property type="project" value="InterPro"/>
</dbReference>
<evidence type="ECO:0000256" key="4">
    <source>
        <dbReference type="ARBA" id="ARBA00022475"/>
    </source>
</evidence>
<dbReference type="SUPFAM" id="SSF52540">
    <property type="entry name" value="P-loop containing nucleoside triphosphate hydrolases"/>
    <property type="match status" value="1"/>
</dbReference>
<evidence type="ECO:0000256" key="6">
    <source>
        <dbReference type="ARBA" id="ARBA00022840"/>
    </source>
</evidence>
<dbReference type="PANTHER" id="PTHR43297">
    <property type="entry name" value="OLIGOPEPTIDE TRANSPORT ATP-BINDING PROTEIN APPD"/>
    <property type="match status" value="1"/>
</dbReference>
<accession>A0A5N3PJ79</accession>
<dbReference type="Proteomes" id="UP000325684">
    <property type="component" value="Unassembled WGS sequence"/>
</dbReference>
<sequence length="334" mass="36926">MAYLDVRNLSVSFPTARGYARVVEGLDLTLDEGEILGIVGESGSGKSVSALAILGLLPPDSRVTADVMRFGTHDLLALSTRARRRVVGQDMSIIFQDPMASLNPCFTVGWQIDETLRIGRMRGRGRRRDRVIELLQQVGIPAPEKRLSAYPHQLSGGMNQRVMIAMAIARNPRLLIADEPTTALDVTVQKQILDLLSKLQRDTGMSLILISHDLGVLARTAHRVMVMYAGEGVEEAETRALFTSPQHPYTRALLDALPEHAGAHRRLPTIPGLVPPLGARPESCIFGDRCRLVAPICREGRPAFESHGPHRRVRCHFPAHRLDLREEAHLVHAR</sequence>
<evidence type="ECO:0000259" key="8">
    <source>
        <dbReference type="PROSITE" id="PS50893"/>
    </source>
</evidence>
<name>A0A5N3PJ79_9HYPH</name>
<evidence type="ECO:0000256" key="7">
    <source>
        <dbReference type="ARBA" id="ARBA00023136"/>
    </source>
</evidence>
<dbReference type="EMBL" id="VCMV01000001">
    <property type="protein sequence ID" value="KAB0269786.1"/>
    <property type="molecule type" value="Genomic_DNA"/>
</dbReference>
<evidence type="ECO:0000256" key="1">
    <source>
        <dbReference type="ARBA" id="ARBA00004417"/>
    </source>
</evidence>
<evidence type="ECO:0000256" key="2">
    <source>
        <dbReference type="ARBA" id="ARBA00005417"/>
    </source>
</evidence>
<keyword evidence="3" id="KW-0813">Transport</keyword>
<evidence type="ECO:0000256" key="5">
    <source>
        <dbReference type="ARBA" id="ARBA00022741"/>
    </source>
</evidence>
<dbReference type="CDD" id="cd03257">
    <property type="entry name" value="ABC_NikE_OppD_transporters"/>
    <property type="match status" value="1"/>
</dbReference>
<evidence type="ECO:0000313" key="9">
    <source>
        <dbReference type="EMBL" id="KAB0269786.1"/>
    </source>
</evidence>
<feature type="domain" description="ABC transporter" evidence="8">
    <location>
        <begin position="6"/>
        <end position="254"/>
    </location>
</feature>
<protein>
    <submittedName>
        <fullName evidence="9">ABC transporter ATP-binding protein</fullName>
    </submittedName>
</protein>
<keyword evidence="7" id="KW-0472">Membrane</keyword>
<dbReference type="InterPro" id="IPR013563">
    <property type="entry name" value="Oligopep_ABC_C"/>
</dbReference>